<organism evidence="1 2">
    <name type="scientific">candidate division MSBL1 archaeon SCGC-AAA382C18</name>
    <dbReference type="NCBI Taxonomy" id="1698281"/>
    <lineage>
        <taxon>Archaea</taxon>
        <taxon>Methanobacteriati</taxon>
        <taxon>Methanobacteriota</taxon>
        <taxon>candidate division MSBL1</taxon>
    </lineage>
</organism>
<gene>
    <name evidence="1" type="ORF">AKJ52_00925</name>
</gene>
<dbReference type="AlphaFoldDB" id="A0A133VKX2"/>
<name>A0A133VKX2_9EURY</name>
<evidence type="ECO:0000313" key="1">
    <source>
        <dbReference type="EMBL" id="KXB07094.1"/>
    </source>
</evidence>
<dbReference type="EMBL" id="LHYF01000010">
    <property type="protein sequence ID" value="KXB07094.1"/>
    <property type="molecule type" value="Genomic_DNA"/>
</dbReference>
<accession>A0A133VKX2</accession>
<sequence>MSDRMNKSYASFELLIESGAEDEDEVKREALEWIRENVDELTGEDIEVVQMPVSEADDSRAFSTGDRVTGVIDNKQEVGTVVSLLLIGRDGPQAFVRFDNGELRGLPLDMLTLLD</sequence>
<keyword evidence="2" id="KW-1185">Reference proteome</keyword>
<proteinExistence type="predicted"/>
<reference evidence="1 2" key="1">
    <citation type="journal article" date="2016" name="Sci. Rep.">
        <title>Metabolic traits of an uncultured archaeal lineage -MSBL1- from brine pools of the Red Sea.</title>
        <authorList>
            <person name="Mwirichia R."/>
            <person name="Alam I."/>
            <person name="Rashid M."/>
            <person name="Vinu M."/>
            <person name="Ba-Alawi W."/>
            <person name="Anthony Kamau A."/>
            <person name="Kamanda Ngugi D."/>
            <person name="Goker M."/>
            <person name="Klenk H.P."/>
            <person name="Bajic V."/>
            <person name="Stingl U."/>
        </authorList>
    </citation>
    <scope>NUCLEOTIDE SEQUENCE [LARGE SCALE GENOMIC DNA]</scope>
    <source>
        <strain evidence="1">SCGC-AAA382C18</strain>
    </source>
</reference>
<evidence type="ECO:0000313" key="2">
    <source>
        <dbReference type="Proteomes" id="UP000070404"/>
    </source>
</evidence>
<comment type="caution">
    <text evidence="1">The sequence shown here is derived from an EMBL/GenBank/DDBJ whole genome shotgun (WGS) entry which is preliminary data.</text>
</comment>
<dbReference type="Proteomes" id="UP000070404">
    <property type="component" value="Unassembled WGS sequence"/>
</dbReference>
<protein>
    <submittedName>
        <fullName evidence="1">Uncharacterized protein</fullName>
    </submittedName>
</protein>